<dbReference type="KEGG" id="ssab:SSABA_v1c04490"/>
<evidence type="ECO:0000313" key="2">
    <source>
        <dbReference type="Proteomes" id="UP000019265"/>
    </source>
</evidence>
<organism evidence="1 2">
    <name type="scientific">Spiroplasma sabaudiense Ar-1343</name>
    <dbReference type="NCBI Taxonomy" id="1276257"/>
    <lineage>
        <taxon>Bacteria</taxon>
        <taxon>Bacillati</taxon>
        <taxon>Mycoplasmatota</taxon>
        <taxon>Mollicutes</taxon>
        <taxon>Entomoplasmatales</taxon>
        <taxon>Spiroplasmataceae</taxon>
        <taxon>Spiroplasma</taxon>
    </lineage>
</organism>
<accession>W6AA31</accession>
<dbReference type="Proteomes" id="UP000019265">
    <property type="component" value="Chromosome"/>
</dbReference>
<reference evidence="1 2" key="1">
    <citation type="journal article" date="2014" name="Genome Biol. Evol.">
        <title>Molecular evolution of the substrate utilization strategies and putative virulence factors in mosquito-associated Spiroplasma species.</title>
        <authorList>
            <person name="Chang T.H."/>
            <person name="Lo W.S."/>
            <person name="Ku C."/>
            <person name="Chen L.L."/>
            <person name="Kuo C.H."/>
        </authorList>
    </citation>
    <scope>NUCLEOTIDE SEQUENCE [LARGE SCALE GENOMIC DNA]</scope>
    <source>
        <strain evidence="1">Ar-1343</strain>
    </source>
</reference>
<dbReference type="RefSeq" id="WP_025250997.1">
    <property type="nucleotide sequence ID" value="NZ_CP006934.1"/>
</dbReference>
<dbReference type="PROSITE" id="PS51257">
    <property type="entry name" value="PROKAR_LIPOPROTEIN"/>
    <property type="match status" value="1"/>
</dbReference>
<protein>
    <recommendedName>
        <fullName evidence="3">Lipoprotein</fullName>
    </recommendedName>
</protein>
<name>W6AA31_9MOLU</name>
<gene>
    <name evidence="1" type="ORF">SSABA_v1c04490</name>
</gene>
<evidence type="ECO:0000313" key="1">
    <source>
        <dbReference type="EMBL" id="AHI53856.1"/>
    </source>
</evidence>
<keyword evidence="2" id="KW-1185">Reference proteome</keyword>
<dbReference type="AlphaFoldDB" id="W6AA31"/>
<dbReference type="PATRIC" id="fig|1276257.3.peg.460"/>
<dbReference type="OrthoDB" id="9817183at2"/>
<dbReference type="EMBL" id="CP006934">
    <property type="protein sequence ID" value="AHI53856.1"/>
    <property type="molecule type" value="Genomic_DNA"/>
</dbReference>
<evidence type="ECO:0008006" key="3">
    <source>
        <dbReference type="Google" id="ProtNLM"/>
    </source>
</evidence>
<dbReference type="HOGENOM" id="CLU_446818_0_0_14"/>
<proteinExistence type="predicted"/>
<sequence length="611" mass="70362">MKKLLSILSASIIVTSAPLSVVACKKPVIDENHVDNSKLLKEFIDLLDSLFREHMQNQFSEFQFLNAIEAKEKFEGFDINKLWDLLQTNLEGNKEYILDQGSNEFLNFVDFFTQVINLKTLQSKLDQKILEKPEYKVFLINNANPFQDFINLEEVILVDKSNLDNQRIVSIELKVSTEINYLNSTQTPAKQKFYYSPSITILEDVDISEDVKTIAQDLTDKITSSETANKFNFVSNSANTFKTASEINNLTNFEEIFKKEIASEVLESPLFTFNLNDVNYENPDKYTILADIPAPVDHVFKWSQDEQKANLIKAALKNGGQDLEDLAIFHSKRDSIFNGNSLYPELIQYLKEDSQSSEVINQYHLWEHFKRGNKTSAFRNIVSSLGIELDKGHETQEQRRTIGLFGTQITGIKLVYQPEIGPEIIFEMPEQFIVNRQLTSFSTTQELHNEFTRANFLFMREAYGFNQKDVSVSEDLFDYTFEFEQPEISSKKITPGEYYNTREVFNQIFDKTVTKLESQKDSYNISSFKDFINGYSFINNSEKFKINDEGYIFFYTSSNVLLSSVQLSQSYGTSDLQWGFQGSIAINVSAGVRDDIITSEFGNQKTPWKFK</sequence>